<dbReference type="RefSeq" id="WP_108848718.1">
    <property type="nucleotide sequence ID" value="NZ_CP015449.1"/>
</dbReference>
<feature type="compositionally biased region" description="Basic residues" evidence="1">
    <location>
        <begin position="392"/>
        <end position="403"/>
    </location>
</feature>
<dbReference type="CDD" id="cd03506">
    <property type="entry name" value="Delta6-FADS-like"/>
    <property type="match status" value="1"/>
</dbReference>
<evidence type="ECO:0000256" key="1">
    <source>
        <dbReference type="SAM" id="MobiDB-lite"/>
    </source>
</evidence>
<dbReference type="InterPro" id="IPR012171">
    <property type="entry name" value="Fatty_acid_desaturase"/>
</dbReference>
<dbReference type="PANTHER" id="PTHR19353">
    <property type="entry name" value="FATTY ACID DESATURASE 2"/>
    <property type="match status" value="1"/>
</dbReference>
<feature type="region of interest" description="Disordered" evidence="1">
    <location>
        <begin position="389"/>
        <end position="410"/>
    </location>
</feature>
<evidence type="ECO:0000313" key="3">
    <source>
        <dbReference type="EMBL" id="AWH93368.1"/>
    </source>
</evidence>
<proteinExistence type="predicted"/>
<feature type="domain" description="Fatty acid desaturase" evidence="2">
    <location>
        <begin position="71"/>
        <end position="335"/>
    </location>
</feature>
<organism evidence="3 4">
    <name type="scientific">Dietzia lutea</name>
    <dbReference type="NCBI Taxonomy" id="546160"/>
    <lineage>
        <taxon>Bacteria</taxon>
        <taxon>Bacillati</taxon>
        <taxon>Actinomycetota</taxon>
        <taxon>Actinomycetes</taxon>
        <taxon>Mycobacteriales</taxon>
        <taxon>Dietziaceae</taxon>
        <taxon>Dietzia</taxon>
    </lineage>
</organism>
<protein>
    <submittedName>
        <fullName evidence="3">Fatty acid desaturase</fullName>
    </submittedName>
</protein>
<gene>
    <name evidence="3" type="ORF">A6035_15585</name>
</gene>
<dbReference type="AlphaFoldDB" id="A0A2S1RAQ6"/>
<dbReference type="Proteomes" id="UP000244928">
    <property type="component" value="Chromosome"/>
</dbReference>
<dbReference type="InterPro" id="IPR005804">
    <property type="entry name" value="FA_desaturase_dom"/>
</dbReference>
<evidence type="ECO:0000259" key="2">
    <source>
        <dbReference type="Pfam" id="PF00487"/>
    </source>
</evidence>
<dbReference type="GO" id="GO:0016020">
    <property type="term" value="C:membrane"/>
    <property type="evidence" value="ECO:0007669"/>
    <property type="project" value="TreeGrafter"/>
</dbReference>
<dbReference type="KEGG" id="dlu:A6035_15585"/>
<dbReference type="Pfam" id="PF00487">
    <property type="entry name" value="FA_desaturase"/>
    <property type="match status" value="1"/>
</dbReference>
<sequence length="410" mass="46250">MAISDVGEYAHLTSDQIEELGRELDAIRARVIESRGERDYRYIHSVIKLQRGLEFGARALLYFGARNRSVWALGTGTLAVAKILENMEIGHNVMHGQWDWMNDPEIHSTSWEWDLVGSSADWKHTHNHLHHKFTNIVGMDDDVGFGVLRVTRDVPWQPRFLANMAVNAALMAGFEWGIGLQAVTLGAAFDRDAAPEDRRKARAFLRKAGQQILKDYVLFPVLAGPSGPQALTATVTANIIRNVWTNAVIFCGHFPDGAEKFTMTDVETESQAEWYLRQMLGSANLDGGPAMNLMSGNLSFQIEHHMFPDLPSNRYSEISLEVRELCARYDLPYVSGPLWKQYLQSWRTIARLSLPDRYLRRTADDAAETRSEKMFGHGPRMSGLATALAGVRKARGRARRSRKERSPEAR</sequence>
<evidence type="ECO:0000313" key="4">
    <source>
        <dbReference type="Proteomes" id="UP000244928"/>
    </source>
</evidence>
<dbReference type="PANTHER" id="PTHR19353:SF19">
    <property type="entry name" value="DELTA(5) FATTY ACID DESATURASE C-RELATED"/>
    <property type="match status" value="1"/>
</dbReference>
<dbReference type="GO" id="GO:0008610">
    <property type="term" value="P:lipid biosynthetic process"/>
    <property type="evidence" value="ECO:0007669"/>
    <property type="project" value="UniProtKB-ARBA"/>
</dbReference>
<dbReference type="GO" id="GO:0016717">
    <property type="term" value="F:oxidoreductase activity, acting on paired donors, with oxidation of a pair of donors resulting in the reduction of molecular oxygen to two molecules of water"/>
    <property type="evidence" value="ECO:0007669"/>
    <property type="project" value="TreeGrafter"/>
</dbReference>
<accession>A0A2S1RAQ6</accession>
<dbReference type="EMBL" id="CP015449">
    <property type="protein sequence ID" value="AWH93368.1"/>
    <property type="molecule type" value="Genomic_DNA"/>
</dbReference>
<keyword evidence="4" id="KW-1185">Reference proteome</keyword>
<reference evidence="3 4" key="1">
    <citation type="submission" date="2016-04" db="EMBL/GenBank/DDBJ databases">
        <title>Complete genome sequence of Dietzia lutea YIM 80766T, a strain isolated from desert soil in Egypt.</title>
        <authorList>
            <person name="Zhao J."/>
            <person name="Hu B."/>
            <person name="Geng S."/>
            <person name="Nie Y."/>
            <person name="Tang Y."/>
        </authorList>
    </citation>
    <scope>NUCLEOTIDE SEQUENCE [LARGE SCALE GENOMIC DNA]</scope>
    <source>
        <strain evidence="3 4">YIM 80766</strain>
    </source>
</reference>
<name>A0A2S1RAQ6_9ACTN</name>